<evidence type="ECO:0000313" key="7">
    <source>
        <dbReference type="Proteomes" id="UP000324832"/>
    </source>
</evidence>
<feature type="compositionally biased region" description="Basic and acidic residues" evidence="4">
    <location>
        <begin position="423"/>
        <end position="448"/>
    </location>
</feature>
<feature type="compositionally biased region" description="Gly residues" evidence="4">
    <location>
        <begin position="334"/>
        <end position="343"/>
    </location>
</feature>
<dbReference type="Pfam" id="PF01480">
    <property type="entry name" value="PWI"/>
    <property type="match status" value="1"/>
</dbReference>
<accession>A0A5E4PQH6</accession>
<dbReference type="InterPro" id="IPR036483">
    <property type="entry name" value="PWI_dom_sf"/>
</dbReference>
<dbReference type="AlphaFoldDB" id="A0A5E4PQH6"/>
<feature type="compositionally biased region" description="Basic and acidic residues" evidence="4">
    <location>
        <begin position="194"/>
        <end position="228"/>
    </location>
</feature>
<dbReference type="InterPro" id="IPR052225">
    <property type="entry name" value="Ser/Arg_repetitive_matrix"/>
</dbReference>
<keyword evidence="7" id="KW-1185">Reference proteome</keyword>
<evidence type="ECO:0000256" key="3">
    <source>
        <dbReference type="ARBA" id="ARBA00067280"/>
    </source>
</evidence>
<feature type="domain" description="PWI" evidence="5">
    <location>
        <begin position="25"/>
        <end position="124"/>
    </location>
</feature>
<dbReference type="Gene3D" id="1.20.1390.10">
    <property type="entry name" value="PWI domain"/>
    <property type="match status" value="1"/>
</dbReference>
<dbReference type="InterPro" id="IPR002483">
    <property type="entry name" value="PWI_dom"/>
</dbReference>
<gene>
    <name evidence="6" type="ORF">LSINAPIS_LOCUS1157</name>
</gene>
<dbReference type="PANTHER" id="PTHR23148:SF0">
    <property type="entry name" value="SERINE_ARGININE REPETITIVE MATRIX PROTEIN 1"/>
    <property type="match status" value="1"/>
</dbReference>
<evidence type="ECO:0000256" key="1">
    <source>
        <dbReference type="ARBA" id="ARBA00022664"/>
    </source>
</evidence>
<organism evidence="6 7">
    <name type="scientific">Leptidea sinapis</name>
    <dbReference type="NCBI Taxonomy" id="189913"/>
    <lineage>
        <taxon>Eukaryota</taxon>
        <taxon>Metazoa</taxon>
        <taxon>Ecdysozoa</taxon>
        <taxon>Arthropoda</taxon>
        <taxon>Hexapoda</taxon>
        <taxon>Insecta</taxon>
        <taxon>Pterygota</taxon>
        <taxon>Neoptera</taxon>
        <taxon>Endopterygota</taxon>
        <taxon>Lepidoptera</taxon>
        <taxon>Glossata</taxon>
        <taxon>Ditrysia</taxon>
        <taxon>Papilionoidea</taxon>
        <taxon>Pieridae</taxon>
        <taxon>Dismorphiinae</taxon>
        <taxon>Leptidea</taxon>
    </lineage>
</organism>
<reference evidence="6 7" key="1">
    <citation type="submission" date="2017-07" db="EMBL/GenBank/DDBJ databases">
        <authorList>
            <person name="Talla V."/>
            <person name="Backstrom N."/>
        </authorList>
    </citation>
    <scope>NUCLEOTIDE SEQUENCE [LARGE SCALE GENOMIC DNA]</scope>
</reference>
<dbReference type="PROSITE" id="PS51025">
    <property type="entry name" value="PWI"/>
    <property type="match status" value="1"/>
</dbReference>
<evidence type="ECO:0000256" key="4">
    <source>
        <dbReference type="SAM" id="MobiDB-lite"/>
    </source>
</evidence>
<dbReference type="GO" id="GO:0006397">
    <property type="term" value="P:mRNA processing"/>
    <property type="evidence" value="ECO:0007669"/>
    <property type="project" value="UniProtKB-KW"/>
</dbReference>
<dbReference type="GO" id="GO:0003723">
    <property type="term" value="F:RNA binding"/>
    <property type="evidence" value="ECO:0007669"/>
    <property type="project" value="TreeGrafter"/>
</dbReference>
<feature type="region of interest" description="Disordered" evidence="4">
    <location>
        <begin position="388"/>
        <end position="448"/>
    </location>
</feature>
<dbReference type="GO" id="GO:0005681">
    <property type="term" value="C:spliceosomal complex"/>
    <property type="evidence" value="ECO:0007669"/>
    <property type="project" value="TreeGrafter"/>
</dbReference>
<feature type="compositionally biased region" description="Basic and acidic residues" evidence="4">
    <location>
        <begin position="131"/>
        <end position="145"/>
    </location>
</feature>
<keyword evidence="1" id="KW-0507">mRNA processing</keyword>
<dbReference type="GO" id="GO:0008380">
    <property type="term" value="P:RNA splicing"/>
    <property type="evidence" value="ECO:0007669"/>
    <property type="project" value="UniProtKB-KW"/>
</dbReference>
<dbReference type="FunFam" id="1.20.1390.10:FF:000002">
    <property type="entry name" value="Serine/arginine repetitive matrix 1 isoform 2"/>
    <property type="match status" value="1"/>
</dbReference>
<sequence length="448" mass="50101">MMMYTGTSTEQDTRFSDKEKKLMKQMKFGDCLTQQVDMSKVKLDIIKPWITQKITEILKMEDDVVIDYVNNQLEEKFPCPKKMQINLTGFLNGKNARLFMGELWELLLSAQASESGIPDTFTQQKKEEIKKRMEEQKDKEKDRDRRRSSRSRSRSRRSRDRERRRSRTRSRDRSADRKYRGSSSSRRSRRRSRDKSPPKSTHIEEIKLPEPKENGKSPRQETNEVSDVKEEEETVQNHTNDSVKEELNDSGEKAVESNGKKSRSASPAKSVEGKEDGEKTVEKKQRSSSERRSSSRSSQASRGNVAVDVGQWTGETESEIENGNESGRGRGKESGGGASGRGETGPASAGDRWRNVDAPDRGLDAVQTTGLASVVVRGLVDVPVQCGARAAGPGTGAQETGSLETGTGALETAPGTDVQRTAPRTESRGTESHVTEDPKTWKNRELSR</sequence>
<dbReference type="PANTHER" id="PTHR23148">
    <property type="entry name" value="SERINE/ARGININE REGULATED NUCLEAR MATRIX PROTEIN"/>
    <property type="match status" value="1"/>
</dbReference>
<feature type="compositionally biased region" description="Basic residues" evidence="4">
    <location>
        <begin position="146"/>
        <end position="158"/>
    </location>
</feature>
<feature type="region of interest" description="Disordered" evidence="4">
    <location>
        <begin position="131"/>
        <end position="358"/>
    </location>
</feature>
<dbReference type="SMART" id="SM00311">
    <property type="entry name" value="PWI"/>
    <property type="match status" value="1"/>
</dbReference>
<feature type="compositionally biased region" description="Basic and acidic residues" evidence="4">
    <location>
        <begin position="241"/>
        <end position="259"/>
    </location>
</feature>
<dbReference type="SUPFAM" id="SSF101233">
    <property type="entry name" value="PWI domain"/>
    <property type="match status" value="1"/>
</dbReference>
<feature type="compositionally biased region" description="Basic and acidic residues" evidence="4">
    <location>
        <begin position="271"/>
        <end position="293"/>
    </location>
</feature>
<feature type="compositionally biased region" description="Basic and acidic residues" evidence="4">
    <location>
        <begin position="159"/>
        <end position="179"/>
    </location>
</feature>
<name>A0A5E4PQH6_9NEOP</name>
<dbReference type="Proteomes" id="UP000324832">
    <property type="component" value="Unassembled WGS sequence"/>
</dbReference>
<evidence type="ECO:0000259" key="5">
    <source>
        <dbReference type="PROSITE" id="PS51025"/>
    </source>
</evidence>
<protein>
    <recommendedName>
        <fullName evidence="3">Serine/arginine repetitive matrix protein 1</fullName>
    </recommendedName>
</protein>
<evidence type="ECO:0000256" key="2">
    <source>
        <dbReference type="ARBA" id="ARBA00023187"/>
    </source>
</evidence>
<dbReference type="GO" id="GO:0048024">
    <property type="term" value="P:regulation of mRNA splicing, via spliceosome"/>
    <property type="evidence" value="ECO:0007669"/>
    <property type="project" value="TreeGrafter"/>
</dbReference>
<dbReference type="EMBL" id="FZQP02000143">
    <property type="protein sequence ID" value="VVC87594.1"/>
    <property type="molecule type" value="Genomic_DNA"/>
</dbReference>
<keyword evidence="2" id="KW-0508">mRNA splicing</keyword>
<proteinExistence type="predicted"/>
<evidence type="ECO:0000313" key="6">
    <source>
        <dbReference type="EMBL" id="VVC87594.1"/>
    </source>
</evidence>